<evidence type="ECO:0000313" key="6">
    <source>
        <dbReference type="Proteomes" id="UP001428290"/>
    </source>
</evidence>
<dbReference type="PANTHER" id="PTHR30204">
    <property type="entry name" value="REDOX-CYCLING DRUG-SENSING TRANSCRIPTIONAL ACTIVATOR SOXR"/>
    <property type="match status" value="1"/>
</dbReference>
<evidence type="ECO:0000256" key="3">
    <source>
        <dbReference type="ARBA" id="ARBA00023163"/>
    </source>
</evidence>
<accession>A0ABP9X867</accession>
<proteinExistence type="predicted"/>
<feature type="domain" description="HTH merR-type" evidence="4">
    <location>
        <begin position="8"/>
        <end position="76"/>
    </location>
</feature>
<dbReference type="PROSITE" id="PS50937">
    <property type="entry name" value="HTH_MERR_2"/>
    <property type="match status" value="1"/>
</dbReference>
<dbReference type="PRINTS" id="PR00040">
    <property type="entry name" value="HTHMERR"/>
</dbReference>
<dbReference type="InterPro" id="IPR009061">
    <property type="entry name" value="DNA-bd_dom_put_sf"/>
</dbReference>
<gene>
    <name evidence="5" type="ORF">Hgul01_05410</name>
</gene>
<evidence type="ECO:0000256" key="2">
    <source>
        <dbReference type="ARBA" id="ARBA00023125"/>
    </source>
</evidence>
<dbReference type="Pfam" id="PF00376">
    <property type="entry name" value="MerR"/>
    <property type="match status" value="1"/>
</dbReference>
<keyword evidence="2" id="KW-0238">DNA-binding</keyword>
<evidence type="ECO:0000313" key="5">
    <source>
        <dbReference type="EMBL" id="GAA5531585.1"/>
    </source>
</evidence>
<comment type="caution">
    <text evidence="5">The sequence shown here is derived from an EMBL/GenBank/DDBJ whole genome shotgun (WGS) entry which is preliminary data.</text>
</comment>
<organism evidence="5 6">
    <name type="scientific">Herpetosiphon gulosus</name>
    <dbReference type="NCBI Taxonomy" id="1973496"/>
    <lineage>
        <taxon>Bacteria</taxon>
        <taxon>Bacillati</taxon>
        <taxon>Chloroflexota</taxon>
        <taxon>Chloroflexia</taxon>
        <taxon>Herpetosiphonales</taxon>
        <taxon>Herpetosiphonaceae</taxon>
        <taxon>Herpetosiphon</taxon>
    </lineage>
</organism>
<dbReference type="SMART" id="SM00422">
    <property type="entry name" value="HTH_MERR"/>
    <property type="match status" value="1"/>
</dbReference>
<dbReference type="RefSeq" id="WP_345725132.1">
    <property type="nucleotide sequence ID" value="NZ_BAABRU010000069.1"/>
</dbReference>
<evidence type="ECO:0000259" key="4">
    <source>
        <dbReference type="PROSITE" id="PS50937"/>
    </source>
</evidence>
<dbReference type="Proteomes" id="UP001428290">
    <property type="component" value="Unassembled WGS sequence"/>
</dbReference>
<evidence type="ECO:0000256" key="1">
    <source>
        <dbReference type="ARBA" id="ARBA00023015"/>
    </source>
</evidence>
<dbReference type="InterPro" id="IPR000551">
    <property type="entry name" value="MerR-type_HTH_dom"/>
</dbReference>
<keyword evidence="3" id="KW-0804">Transcription</keyword>
<keyword evidence="1" id="KW-0805">Transcription regulation</keyword>
<reference evidence="5 6" key="1">
    <citation type="submission" date="2024-02" db="EMBL/GenBank/DDBJ databases">
        <title>Herpetosiphon gulosus NBRC 112829.</title>
        <authorList>
            <person name="Ichikawa N."/>
            <person name="Katano-Makiyama Y."/>
            <person name="Hidaka K."/>
        </authorList>
    </citation>
    <scope>NUCLEOTIDE SEQUENCE [LARGE SCALE GENOMIC DNA]</scope>
    <source>
        <strain evidence="5 6">NBRC 112829</strain>
    </source>
</reference>
<protein>
    <recommendedName>
        <fullName evidence="4">HTH merR-type domain-containing protein</fullName>
    </recommendedName>
</protein>
<dbReference type="PANTHER" id="PTHR30204:SF0">
    <property type="entry name" value="REDOX-SENSITIVE TRANSCRIPTIONAL ACTIVATOR SOXR"/>
    <property type="match status" value="1"/>
</dbReference>
<name>A0ABP9X867_9CHLR</name>
<dbReference type="InterPro" id="IPR047057">
    <property type="entry name" value="MerR_fam"/>
</dbReference>
<dbReference type="InterPro" id="IPR015358">
    <property type="entry name" value="Tscrpt_reg_MerR_DNA-bd"/>
</dbReference>
<sequence length="140" mass="15273">MSIAPSSPLTIGVVAATLGIRTSAIRYYERIGLIPRPPLRSGQRRYAADIVPLLHLIHAAQQAGFTLTEIHTIVHGFDPATPPSARWAMLAAEKLTEIRTRMTHLQTMEQMLMQTLACSCSSMTACATDGFTLCAPHDDQ</sequence>
<dbReference type="Gene3D" id="1.10.1660.10">
    <property type="match status" value="1"/>
</dbReference>
<dbReference type="Pfam" id="PF09278">
    <property type="entry name" value="MerR-DNA-bind"/>
    <property type="match status" value="1"/>
</dbReference>
<keyword evidence="6" id="KW-1185">Reference proteome</keyword>
<dbReference type="SUPFAM" id="SSF46955">
    <property type="entry name" value="Putative DNA-binding domain"/>
    <property type="match status" value="1"/>
</dbReference>
<dbReference type="EMBL" id="BAABRU010000069">
    <property type="protein sequence ID" value="GAA5531585.1"/>
    <property type="molecule type" value="Genomic_DNA"/>
</dbReference>